<feature type="binding site" evidence="5">
    <location>
        <position position="285"/>
    </location>
    <ligand>
        <name>Fe cation</name>
        <dbReference type="ChEBI" id="CHEBI:24875"/>
        <note>catalytic</note>
    </ligand>
</feature>
<name>A0A1C7NDS2_9FUNG</name>
<sequence>MWLLLPVASVTLLLCYCYHGSYRKYRKLLASEPFNNSKEIKDPIHLKLESGQIPSWLNGIMYRIGPGIFNIKQNDGAVFSIRHGFDGLPFMHRFEVNGQTQALKYNSRLLAKSIEQDIENKSYNFLVFFGHLSDVGFMQWLKQFIARLMDLVLFPKPRHQHRPDGQSVGVTATPNFPLPTNMTQENERVLVSKTDANILQKVHADTLEPQHIFDYSAFDQRLNGQLSAAHHQYDPVTGEVFNFTLTIGAKPRLVVFSISKEGKTTILGDTTQRADGSFIQSPYIHSFWLTQNYIIIPESPLIYKGAGLNMLLHGSALSSMAW</sequence>
<dbReference type="InParanoid" id="A0A1C7NDS2"/>
<comment type="similarity">
    <text evidence="1">Belongs to the carotenoid oxygenase family.</text>
</comment>
<feature type="binding site" evidence="5">
    <location>
        <position position="230"/>
    </location>
    <ligand>
        <name>Fe cation</name>
        <dbReference type="ChEBI" id="CHEBI:24875"/>
        <note>catalytic</note>
    </ligand>
</feature>
<reference evidence="7 8" key="1">
    <citation type="submission" date="2016-03" db="EMBL/GenBank/DDBJ databases">
        <title>Choanephora cucurbitarum.</title>
        <authorList>
            <person name="Min B."/>
            <person name="Park H."/>
            <person name="Park J.-H."/>
            <person name="Shin H.-D."/>
            <person name="Choi I.-G."/>
        </authorList>
    </citation>
    <scope>NUCLEOTIDE SEQUENCE [LARGE SCALE GENOMIC DNA]</scope>
    <source>
        <strain evidence="7 8">KUS-F28377</strain>
    </source>
</reference>
<protein>
    <submittedName>
        <fullName evidence="7">Beta,beta-carotene 9',10'-oxygenase</fullName>
    </submittedName>
</protein>
<dbReference type="OrthoDB" id="407010at2759"/>
<accession>A0A1C7NDS2</accession>
<dbReference type="InterPro" id="IPR004294">
    <property type="entry name" value="Carotenoid_Oase"/>
</dbReference>
<dbReference type="PANTHER" id="PTHR10543">
    <property type="entry name" value="BETA-CAROTENE DIOXYGENASE"/>
    <property type="match status" value="1"/>
</dbReference>
<keyword evidence="4 5" id="KW-0408">Iron</keyword>
<comment type="cofactor">
    <cofactor evidence="5">
        <name>Fe(2+)</name>
        <dbReference type="ChEBI" id="CHEBI:29033"/>
    </cofactor>
    <text evidence="5">Binds 1 Fe(2+) ion per subunit.</text>
</comment>
<dbReference type="GO" id="GO:0046872">
    <property type="term" value="F:metal ion binding"/>
    <property type="evidence" value="ECO:0007669"/>
    <property type="project" value="UniProtKB-KW"/>
</dbReference>
<evidence type="ECO:0000256" key="6">
    <source>
        <dbReference type="SAM" id="SignalP"/>
    </source>
</evidence>
<dbReference type="Pfam" id="PF03055">
    <property type="entry name" value="RPE65"/>
    <property type="match status" value="1"/>
</dbReference>
<evidence type="ECO:0000256" key="3">
    <source>
        <dbReference type="ARBA" id="ARBA00023002"/>
    </source>
</evidence>
<evidence type="ECO:0000313" key="7">
    <source>
        <dbReference type="EMBL" id="OBZ87231.1"/>
    </source>
</evidence>
<dbReference type="GO" id="GO:0010436">
    <property type="term" value="F:carotenoid dioxygenase activity"/>
    <property type="evidence" value="ECO:0007669"/>
    <property type="project" value="TreeGrafter"/>
</dbReference>
<dbReference type="Proteomes" id="UP000093000">
    <property type="component" value="Unassembled WGS sequence"/>
</dbReference>
<keyword evidence="2 5" id="KW-0479">Metal-binding</keyword>
<feature type="chain" id="PRO_5008889646" evidence="6">
    <location>
        <begin position="18"/>
        <end position="322"/>
    </location>
</feature>
<proteinExistence type="inferred from homology"/>
<evidence type="ECO:0000313" key="8">
    <source>
        <dbReference type="Proteomes" id="UP000093000"/>
    </source>
</evidence>
<gene>
    <name evidence="7" type="primary">BCO2_1</name>
    <name evidence="7" type="ORF">A0J61_04727</name>
</gene>
<dbReference type="GO" id="GO:0016121">
    <property type="term" value="P:carotene catabolic process"/>
    <property type="evidence" value="ECO:0007669"/>
    <property type="project" value="TreeGrafter"/>
</dbReference>
<dbReference type="STRING" id="101091.A0A1C7NDS2"/>
<dbReference type="PANTHER" id="PTHR10543:SF24">
    <property type="entry name" value="CAROTENOID ISOMEROOXYGENASE"/>
    <property type="match status" value="1"/>
</dbReference>
<keyword evidence="8" id="KW-1185">Reference proteome</keyword>
<feature type="signal peptide" evidence="6">
    <location>
        <begin position="1"/>
        <end position="17"/>
    </location>
</feature>
<feature type="non-terminal residue" evidence="7">
    <location>
        <position position="322"/>
    </location>
</feature>
<evidence type="ECO:0000256" key="4">
    <source>
        <dbReference type="ARBA" id="ARBA00023004"/>
    </source>
</evidence>
<dbReference type="EMBL" id="LUGH01000237">
    <property type="protein sequence ID" value="OBZ87231.1"/>
    <property type="molecule type" value="Genomic_DNA"/>
</dbReference>
<evidence type="ECO:0000256" key="1">
    <source>
        <dbReference type="ARBA" id="ARBA00006787"/>
    </source>
</evidence>
<organism evidence="7 8">
    <name type="scientific">Choanephora cucurbitarum</name>
    <dbReference type="NCBI Taxonomy" id="101091"/>
    <lineage>
        <taxon>Eukaryota</taxon>
        <taxon>Fungi</taxon>
        <taxon>Fungi incertae sedis</taxon>
        <taxon>Mucoromycota</taxon>
        <taxon>Mucoromycotina</taxon>
        <taxon>Mucoromycetes</taxon>
        <taxon>Mucorales</taxon>
        <taxon>Mucorineae</taxon>
        <taxon>Choanephoraceae</taxon>
        <taxon>Choanephoroideae</taxon>
        <taxon>Choanephora</taxon>
    </lineage>
</organism>
<dbReference type="AlphaFoldDB" id="A0A1C7NDS2"/>
<keyword evidence="3" id="KW-0560">Oxidoreductase</keyword>
<keyword evidence="6" id="KW-0732">Signal</keyword>
<comment type="caution">
    <text evidence="7">The sequence shown here is derived from an EMBL/GenBank/DDBJ whole genome shotgun (WGS) entry which is preliminary data.</text>
</comment>
<evidence type="ECO:0000256" key="2">
    <source>
        <dbReference type="ARBA" id="ARBA00022723"/>
    </source>
</evidence>
<evidence type="ECO:0000256" key="5">
    <source>
        <dbReference type="PIRSR" id="PIRSR604294-1"/>
    </source>
</evidence>